<evidence type="ECO:0000313" key="4">
    <source>
        <dbReference type="Proteomes" id="UP000694541"/>
    </source>
</evidence>
<evidence type="ECO:0000313" key="3">
    <source>
        <dbReference type="Ensembl" id="ENSANIP00000006964.1"/>
    </source>
</evidence>
<keyword evidence="4" id="KW-1185">Reference proteome</keyword>
<dbReference type="GO" id="GO:0051959">
    <property type="term" value="F:dynein light intermediate chain binding"/>
    <property type="evidence" value="ECO:0007669"/>
    <property type="project" value="InterPro"/>
</dbReference>
<dbReference type="GO" id="GO:0007018">
    <property type="term" value="P:microtubule-based movement"/>
    <property type="evidence" value="ECO:0007669"/>
    <property type="project" value="InterPro"/>
</dbReference>
<dbReference type="PANTHER" id="PTHR46532:SF11">
    <property type="entry name" value="DYNEIN AXONEMAL HEAVY CHAIN 12"/>
    <property type="match status" value="1"/>
</dbReference>
<dbReference type="GO" id="GO:0045505">
    <property type="term" value="F:dynein intermediate chain binding"/>
    <property type="evidence" value="ECO:0007669"/>
    <property type="project" value="InterPro"/>
</dbReference>
<proteinExistence type="predicted"/>
<sequence>MVQKNNKESSNTGEDAGPSLAATNNAGSNLTAECSVPAPIALEDAVARSICHTREIASFSSSQESFSIASRRLSRFCRSTSGVLSLQEVLKEKQAQYKEAREYRRKKVDASYKYIFEVLSVRLGLDLTTVEEMLLDAPLLEAFDSFFAKGGSKTLKVFYQEGEAPGIECGRTIPGVVKGSKMMQLYVDNTPDKFIGLCLFFVRCKNDSALSAKTMHEDIFFGVLDATEGLLCGVRNMIEKIFLPAILATNNWGALSQTKQDTKDKQNFVETINRYLSFLEGAIMSIEGTVELKKIDYINFSKLQSFEKVTAAADNPDMVQQLEEVLMLWYRQIEQVLIESKQMRKEADDSGPLTELEHWKCMSAKFNFIIEQIKGPNCKAVINILSVGHSKLLRMWQELDARITDAANESKDNVKYLCTLEKVCQPLYNYDLVSMIHGIPNLINTIRMIHNVSRYYNSSERMTSLFIKVNILSNIHYKNYKDKSVDQEMTELGLETCLLEGTLLLFLVQQN</sequence>
<dbReference type="Ensembl" id="ENSANIT00000007199.1">
    <property type="protein sequence ID" value="ENSANIP00000006964.1"/>
    <property type="gene ID" value="ENSANIG00000004729.1"/>
</dbReference>
<dbReference type="GO" id="GO:0005858">
    <property type="term" value="C:axonemal dynein complex"/>
    <property type="evidence" value="ECO:0007669"/>
    <property type="project" value="TreeGrafter"/>
</dbReference>
<evidence type="ECO:0000259" key="2">
    <source>
        <dbReference type="Pfam" id="PF08385"/>
    </source>
</evidence>
<reference evidence="3" key="1">
    <citation type="submission" date="2025-08" db="UniProtKB">
        <authorList>
            <consortium name="Ensembl"/>
        </authorList>
    </citation>
    <scope>IDENTIFICATION</scope>
</reference>
<accession>A0A8B9MF62</accession>
<dbReference type="PANTHER" id="PTHR46532">
    <property type="entry name" value="MALE FERTILITY FACTOR KL5"/>
    <property type="match status" value="1"/>
</dbReference>
<dbReference type="AlphaFoldDB" id="A0A8B9MF62"/>
<reference evidence="3" key="2">
    <citation type="submission" date="2025-09" db="UniProtKB">
        <authorList>
            <consortium name="Ensembl"/>
        </authorList>
    </citation>
    <scope>IDENTIFICATION</scope>
</reference>
<feature type="region of interest" description="Disordered" evidence="1">
    <location>
        <begin position="1"/>
        <end position="24"/>
    </location>
</feature>
<dbReference type="Proteomes" id="UP000694541">
    <property type="component" value="Unplaced"/>
</dbReference>
<protein>
    <recommendedName>
        <fullName evidence="2">Dynein heavy chain tail domain-containing protein</fullName>
    </recommendedName>
</protein>
<name>A0A8B9MF62_9AVES</name>
<feature type="domain" description="Dynein heavy chain tail" evidence="2">
    <location>
        <begin position="319"/>
        <end position="469"/>
    </location>
</feature>
<dbReference type="Pfam" id="PF08385">
    <property type="entry name" value="DHC_N1"/>
    <property type="match status" value="1"/>
</dbReference>
<dbReference type="InterPro" id="IPR013594">
    <property type="entry name" value="Dynein_heavy_tail"/>
</dbReference>
<dbReference type="InterPro" id="IPR026983">
    <property type="entry name" value="DHC"/>
</dbReference>
<evidence type="ECO:0000256" key="1">
    <source>
        <dbReference type="SAM" id="MobiDB-lite"/>
    </source>
</evidence>
<organism evidence="3 4">
    <name type="scientific">Accipiter nisus</name>
    <name type="common">Eurasian sparrowhawk</name>
    <dbReference type="NCBI Taxonomy" id="211598"/>
    <lineage>
        <taxon>Eukaryota</taxon>
        <taxon>Metazoa</taxon>
        <taxon>Chordata</taxon>
        <taxon>Craniata</taxon>
        <taxon>Vertebrata</taxon>
        <taxon>Euteleostomi</taxon>
        <taxon>Archelosauria</taxon>
        <taxon>Archosauria</taxon>
        <taxon>Dinosauria</taxon>
        <taxon>Saurischia</taxon>
        <taxon>Theropoda</taxon>
        <taxon>Coelurosauria</taxon>
        <taxon>Aves</taxon>
        <taxon>Neognathae</taxon>
        <taxon>Neoaves</taxon>
        <taxon>Telluraves</taxon>
        <taxon>Accipitrimorphae</taxon>
        <taxon>Accipitriformes</taxon>
        <taxon>Accipitridae</taxon>
        <taxon>Accipitrinae</taxon>
        <taxon>Accipiter</taxon>
    </lineage>
</organism>